<protein>
    <submittedName>
        <fullName evidence="1">Uncharacterized protein</fullName>
    </submittedName>
</protein>
<accession>A0A3R7IG89</accession>
<sequence>MFTSLEAHGREKGPRDAFVAGTGYFFDPPLKSLSCAWVLSPAISGLVRSLVVPQESTLPSICANRIRSFSTRI</sequence>
<reference evidence="1 2" key="1">
    <citation type="submission" date="2018-08" db="EMBL/GenBank/DDBJ databases">
        <title>Draft genome sequences of two Aspergillus turcosus clinical strains isolated from bronchoalveolar lavage fluid: one azole-susceptible and the other azole-resistant.</title>
        <authorList>
            <person name="Parent-Michaud M."/>
            <person name="Dufresne P.J."/>
            <person name="Fournier E."/>
            <person name="Martineau C."/>
            <person name="Moreira S."/>
            <person name="Perkins V."/>
            <person name="De Repentigny L."/>
            <person name="Dufresne S.F."/>
        </authorList>
    </citation>
    <scope>NUCLEOTIDE SEQUENCE [LARGE SCALE GENOMIC DNA]</scope>
    <source>
        <strain evidence="1">HMR AF 1038</strain>
    </source>
</reference>
<name>A0A3R7IG89_9EURO</name>
<dbReference type="EMBL" id="NIDN02000196">
    <property type="protein sequence ID" value="RLL94582.1"/>
    <property type="molecule type" value="Genomic_DNA"/>
</dbReference>
<organism evidence="1 2">
    <name type="scientific">Aspergillus turcosus</name>
    <dbReference type="NCBI Taxonomy" id="1245748"/>
    <lineage>
        <taxon>Eukaryota</taxon>
        <taxon>Fungi</taxon>
        <taxon>Dikarya</taxon>
        <taxon>Ascomycota</taxon>
        <taxon>Pezizomycotina</taxon>
        <taxon>Eurotiomycetes</taxon>
        <taxon>Eurotiomycetidae</taxon>
        <taxon>Eurotiales</taxon>
        <taxon>Aspergillaceae</taxon>
        <taxon>Aspergillus</taxon>
        <taxon>Aspergillus subgen. Fumigati</taxon>
    </lineage>
</organism>
<keyword evidence="2" id="KW-1185">Reference proteome</keyword>
<dbReference type="Proteomes" id="UP000215289">
    <property type="component" value="Unassembled WGS sequence"/>
</dbReference>
<evidence type="ECO:0000313" key="1">
    <source>
        <dbReference type="EMBL" id="RLL94582.1"/>
    </source>
</evidence>
<evidence type="ECO:0000313" key="2">
    <source>
        <dbReference type="Proteomes" id="UP000215289"/>
    </source>
</evidence>
<gene>
    <name evidence="1" type="ORF">CFD26_102606</name>
</gene>
<proteinExistence type="predicted"/>
<comment type="caution">
    <text evidence="1">The sequence shown here is derived from an EMBL/GenBank/DDBJ whole genome shotgun (WGS) entry which is preliminary data.</text>
</comment>
<dbReference type="AlphaFoldDB" id="A0A3R7IG89"/>